<dbReference type="SUPFAM" id="SSF55797">
    <property type="entry name" value="PR-1-like"/>
    <property type="match status" value="1"/>
</dbReference>
<dbReference type="InterPro" id="IPR001283">
    <property type="entry name" value="CRISP-related"/>
</dbReference>
<dbReference type="PANTHER" id="PTHR10334">
    <property type="entry name" value="CYSTEINE-RICH SECRETORY PROTEIN-RELATED"/>
    <property type="match status" value="1"/>
</dbReference>
<dbReference type="Proteomes" id="UP000305067">
    <property type="component" value="Unassembled WGS sequence"/>
</dbReference>
<protein>
    <submittedName>
        <fullName evidence="2">CAP domain-containing protein</fullName>
    </submittedName>
</protein>
<sequence>MSLKLVLSGGFLAFTYSVYLVHAISAPLYDVKDDEHLLRRVHDTLTYLHHHNRLRAQHGAESLTWNDDLANAAQYWANQCGFRHSNGLMGPLGENLAAGAGPEYFTIENALKIWADESSDYHSYNPVPSHFTQMVWKASREVGCAVAECDGIFDASFGPAQFYVCEYAPAGNLIGQFAENVA</sequence>
<keyword evidence="3" id="KW-1185">Reference proteome</keyword>
<reference evidence="2 3" key="1">
    <citation type="journal article" date="2019" name="Nat. Ecol. Evol.">
        <title>Megaphylogeny resolves global patterns of mushroom evolution.</title>
        <authorList>
            <person name="Varga T."/>
            <person name="Krizsan K."/>
            <person name="Foldi C."/>
            <person name="Dima B."/>
            <person name="Sanchez-Garcia M."/>
            <person name="Sanchez-Ramirez S."/>
            <person name="Szollosi G.J."/>
            <person name="Szarkandi J.G."/>
            <person name="Papp V."/>
            <person name="Albert L."/>
            <person name="Andreopoulos W."/>
            <person name="Angelini C."/>
            <person name="Antonin V."/>
            <person name="Barry K.W."/>
            <person name="Bougher N.L."/>
            <person name="Buchanan P."/>
            <person name="Buyck B."/>
            <person name="Bense V."/>
            <person name="Catcheside P."/>
            <person name="Chovatia M."/>
            <person name="Cooper J."/>
            <person name="Damon W."/>
            <person name="Desjardin D."/>
            <person name="Finy P."/>
            <person name="Geml J."/>
            <person name="Haridas S."/>
            <person name="Hughes K."/>
            <person name="Justo A."/>
            <person name="Karasinski D."/>
            <person name="Kautmanova I."/>
            <person name="Kiss B."/>
            <person name="Kocsube S."/>
            <person name="Kotiranta H."/>
            <person name="LaButti K.M."/>
            <person name="Lechner B.E."/>
            <person name="Liimatainen K."/>
            <person name="Lipzen A."/>
            <person name="Lukacs Z."/>
            <person name="Mihaltcheva S."/>
            <person name="Morgado L.N."/>
            <person name="Niskanen T."/>
            <person name="Noordeloos M.E."/>
            <person name="Ohm R.A."/>
            <person name="Ortiz-Santana B."/>
            <person name="Ovrebo C."/>
            <person name="Racz N."/>
            <person name="Riley R."/>
            <person name="Savchenko A."/>
            <person name="Shiryaev A."/>
            <person name="Soop K."/>
            <person name="Spirin V."/>
            <person name="Szebenyi C."/>
            <person name="Tomsovsky M."/>
            <person name="Tulloss R.E."/>
            <person name="Uehling J."/>
            <person name="Grigoriev I.V."/>
            <person name="Vagvolgyi C."/>
            <person name="Papp T."/>
            <person name="Martin F.M."/>
            <person name="Miettinen O."/>
            <person name="Hibbett D.S."/>
            <person name="Nagy L.G."/>
        </authorList>
    </citation>
    <scope>NUCLEOTIDE SEQUENCE [LARGE SCALE GENOMIC DNA]</scope>
    <source>
        <strain evidence="2 3">CBS 309.79</strain>
    </source>
</reference>
<dbReference type="InterPro" id="IPR002413">
    <property type="entry name" value="V5_allergen-like"/>
</dbReference>
<evidence type="ECO:0000313" key="2">
    <source>
        <dbReference type="EMBL" id="TFK97057.1"/>
    </source>
</evidence>
<dbReference type="InterPro" id="IPR035940">
    <property type="entry name" value="CAP_sf"/>
</dbReference>
<dbReference type="InterPro" id="IPR014044">
    <property type="entry name" value="CAP_dom"/>
</dbReference>
<evidence type="ECO:0000259" key="1">
    <source>
        <dbReference type="SMART" id="SM00198"/>
    </source>
</evidence>
<dbReference type="SMART" id="SM00198">
    <property type="entry name" value="SCP"/>
    <property type="match status" value="1"/>
</dbReference>
<dbReference type="EMBL" id="ML178851">
    <property type="protein sequence ID" value="TFK97057.1"/>
    <property type="molecule type" value="Genomic_DNA"/>
</dbReference>
<organism evidence="2 3">
    <name type="scientific">Pterulicium gracile</name>
    <dbReference type="NCBI Taxonomy" id="1884261"/>
    <lineage>
        <taxon>Eukaryota</taxon>
        <taxon>Fungi</taxon>
        <taxon>Dikarya</taxon>
        <taxon>Basidiomycota</taxon>
        <taxon>Agaricomycotina</taxon>
        <taxon>Agaricomycetes</taxon>
        <taxon>Agaricomycetidae</taxon>
        <taxon>Agaricales</taxon>
        <taxon>Pleurotineae</taxon>
        <taxon>Pterulaceae</taxon>
        <taxon>Pterulicium</taxon>
    </lineage>
</organism>
<dbReference type="Pfam" id="PF00188">
    <property type="entry name" value="CAP"/>
    <property type="match status" value="1"/>
</dbReference>
<dbReference type="OrthoDB" id="337038at2759"/>
<accession>A0A5C3Q7B2</accession>
<name>A0A5C3Q7B2_9AGAR</name>
<dbReference type="PRINTS" id="PR00838">
    <property type="entry name" value="V5ALLERGEN"/>
</dbReference>
<dbReference type="AlphaFoldDB" id="A0A5C3Q7B2"/>
<gene>
    <name evidence="2" type="ORF">BDV98DRAFT_597007</name>
</gene>
<proteinExistence type="predicted"/>
<evidence type="ECO:0000313" key="3">
    <source>
        <dbReference type="Proteomes" id="UP000305067"/>
    </source>
</evidence>
<feature type="domain" description="SCP" evidence="1">
    <location>
        <begin position="42"/>
        <end position="175"/>
    </location>
</feature>
<dbReference type="PRINTS" id="PR00837">
    <property type="entry name" value="V5TPXLIKE"/>
</dbReference>
<dbReference type="Gene3D" id="3.40.33.10">
    <property type="entry name" value="CAP"/>
    <property type="match status" value="1"/>
</dbReference>
<dbReference type="STRING" id="1884261.A0A5C3Q7B2"/>